<proteinExistence type="predicted"/>
<dbReference type="Proteomes" id="UP000467322">
    <property type="component" value="Unassembled WGS sequence"/>
</dbReference>
<protein>
    <submittedName>
        <fullName evidence="1">FMN-binding negative transcriptional regulator</fullName>
    </submittedName>
</protein>
<organism evidence="1 2">
    <name type="scientific">Maritimibacter harenae</name>
    <dbReference type="NCBI Taxonomy" id="2606218"/>
    <lineage>
        <taxon>Bacteria</taxon>
        <taxon>Pseudomonadati</taxon>
        <taxon>Pseudomonadota</taxon>
        <taxon>Alphaproteobacteria</taxon>
        <taxon>Rhodobacterales</taxon>
        <taxon>Roseobacteraceae</taxon>
        <taxon>Maritimibacter</taxon>
    </lineage>
</organism>
<evidence type="ECO:0000313" key="2">
    <source>
        <dbReference type="Proteomes" id="UP000467322"/>
    </source>
</evidence>
<dbReference type="InterPro" id="IPR007396">
    <property type="entry name" value="TR_PAI2-type"/>
</dbReference>
<dbReference type="RefSeq" id="WP_161353721.1">
    <property type="nucleotide sequence ID" value="NZ_WTUX01000022.1"/>
</dbReference>
<dbReference type="Pfam" id="PF04299">
    <property type="entry name" value="FMN_bind_2"/>
    <property type="match status" value="1"/>
</dbReference>
<dbReference type="InterPro" id="IPR012349">
    <property type="entry name" value="Split_barrel_FMN-bd"/>
</dbReference>
<evidence type="ECO:0000313" key="1">
    <source>
        <dbReference type="EMBL" id="MZR15308.1"/>
    </source>
</evidence>
<name>A0A845M8U8_9RHOB</name>
<accession>A0A845M8U8</accession>
<dbReference type="SUPFAM" id="SSF50475">
    <property type="entry name" value="FMN-binding split barrel"/>
    <property type="match status" value="1"/>
</dbReference>
<sequence length="206" mass="22913">MHPNPAFRKADTARNLAFARERGFGILSINGEDAPLFAHVPFTLNEDGSIAALHLVRSNPILRALEAPVAAAIVVNGPDAYVSPDWYGVEDQVPTWNYVAVHLRGMLERRPDDVLPGLLAFQSYAFESRIKGKTPWSPDKMTPEVFEKMQRAIVPVRLHVEEVEGTWKLGQNKSPPVRHAASRKMKKGMGQEIAALSALMRRPDID</sequence>
<comment type="caution">
    <text evidence="1">The sequence shown here is derived from an EMBL/GenBank/DDBJ whole genome shotgun (WGS) entry which is preliminary data.</text>
</comment>
<dbReference type="EMBL" id="WTUX01000022">
    <property type="protein sequence ID" value="MZR15308.1"/>
    <property type="molecule type" value="Genomic_DNA"/>
</dbReference>
<dbReference type="Gene3D" id="2.30.110.10">
    <property type="entry name" value="Electron Transport, Fmn-binding Protein, Chain A"/>
    <property type="match status" value="1"/>
</dbReference>
<gene>
    <name evidence="1" type="ORF">GQE99_19995</name>
</gene>
<dbReference type="PANTHER" id="PTHR35802">
    <property type="entry name" value="PROTEASE SYNTHASE AND SPORULATION PROTEIN PAI 2"/>
    <property type="match status" value="1"/>
</dbReference>
<keyword evidence="2" id="KW-1185">Reference proteome</keyword>
<dbReference type="AlphaFoldDB" id="A0A845M8U8"/>
<reference evidence="1 2" key="1">
    <citation type="submission" date="2019-12" db="EMBL/GenBank/DDBJ databases">
        <title>Maritimibacter sp. nov. sp. isolated from sea sand.</title>
        <authorList>
            <person name="Kim J."/>
            <person name="Jeong S.E."/>
            <person name="Jung H.S."/>
            <person name="Jeon C.O."/>
        </authorList>
    </citation>
    <scope>NUCLEOTIDE SEQUENCE [LARGE SCALE GENOMIC DNA]</scope>
    <source>
        <strain evidence="1 2">DP07</strain>
    </source>
</reference>
<dbReference type="PIRSF" id="PIRSF010372">
    <property type="entry name" value="PaiB"/>
    <property type="match status" value="1"/>
</dbReference>
<dbReference type="PANTHER" id="PTHR35802:SF1">
    <property type="entry name" value="PROTEASE SYNTHASE AND SPORULATION PROTEIN PAI 2"/>
    <property type="match status" value="1"/>
</dbReference>